<evidence type="ECO:0000313" key="2">
    <source>
        <dbReference type="Proteomes" id="UP000612055"/>
    </source>
</evidence>
<keyword evidence="2" id="KW-1185">Reference proteome</keyword>
<organism evidence="1 2">
    <name type="scientific">Edaphochlamys debaryana</name>
    <dbReference type="NCBI Taxonomy" id="47281"/>
    <lineage>
        <taxon>Eukaryota</taxon>
        <taxon>Viridiplantae</taxon>
        <taxon>Chlorophyta</taxon>
        <taxon>core chlorophytes</taxon>
        <taxon>Chlorophyceae</taxon>
        <taxon>CS clade</taxon>
        <taxon>Chlamydomonadales</taxon>
        <taxon>Chlamydomonadales incertae sedis</taxon>
        <taxon>Edaphochlamys</taxon>
    </lineage>
</organism>
<accession>A0A836BPP1</accession>
<dbReference type="AlphaFoldDB" id="A0A836BPP1"/>
<protein>
    <submittedName>
        <fullName evidence="1">Uncharacterized protein</fullName>
    </submittedName>
</protein>
<dbReference type="EMBL" id="JAEHOE010000148">
    <property type="protein sequence ID" value="KAG2484541.1"/>
    <property type="molecule type" value="Genomic_DNA"/>
</dbReference>
<name>A0A836BPP1_9CHLO</name>
<dbReference type="Proteomes" id="UP000612055">
    <property type="component" value="Unassembled WGS sequence"/>
</dbReference>
<evidence type="ECO:0000313" key="1">
    <source>
        <dbReference type="EMBL" id="KAG2484541.1"/>
    </source>
</evidence>
<reference evidence="1" key="1">
    <citation type="journal article" date="2020" name="bioRxiv">
        <title>Comparative genomics of Chlamydomonas.</title>
        <authorList>
            <person name="Craig R.J."/>
            <person name="Hasan A.R."/>
            <person name="Ness R.W."/>
            <person name="Keightley P.D."/>
        </authorList>
    </citation>
    <scope>NUCLEOTIDE SEQUENCE</scope>
    <source>
        <strain evidence="1">CCAP 11/70</strain>
    </source>
</reference>
<sequence>MTEPVNNPDASNICFKIRINSPGPLTSPDDLGCISQATSHPIKELRLRKVSATNQLTGAWAEVNGQRRNDSQFNGAQIIIPINMTVPISDSNATPIVVCLYYPAGFLVLHQVLGLRDLYAYNVSVPRGEGNCTSLPNNATAADCVYTITNTQLEYALIPQTTLPCCPVCAQSYTWWYEVTNTSVNCLNTTGNLTCSLTGAFSTCPVVKRGLTGYNCYRGATTTCGLQIPTGTSPFNPTYKSMMDTFGQKNTASGACHNQCANTLTYNWCTRNLTRAYDYCC</sequence>
<gene>
    <name evidence="1" type="ORF">HYH03_016676</name>
</gene>
<proteinExistence type="predicted"/>
<comment type="caution">
    <text evidence="1">The sequence shown here is derived from an EMBL/GenBank/DDBJ whole genome shotgun (WGS) entry which is preliminary data.</text>
</comment>